<dbReference type="GeneID" id="91004300"/>
<dbReference type="Proteomes" id="UP000244013">
    <property type="component" value="Unassembled WGS sequence"/>
</dbReference>
<evidence type="ECO:0000313" key="3">
    <source>
        <dbReference type="EMBL" id="PTW48700.1"/>
    </source>
</evidence>
<dbReference type="RefSeq" id="WP_107951894.1">
    <property type="nucleotide sequence ID" value="NZ_QAYE01000001.1"/>
</dbReference>
<evidence type="ECO:0000256" key="2">
    <source>
        <dbReference type="ARBA" id="ARBA00022649"/>
    </source>
</evidence>
<evidence type="ECO:0000313" key="4">
    <source>
        <dbReference type="Proteomes" id="UP000244013"/>
    </source>
</evidence>
<name>A0A2T5UB29_9SPHN</name>
<dbReference type="Gene3D" id="3.30.2310.20">
    <property type="entry name" value="RelE-like"/>
    <property type="match status" value="1"/>
</dbReference>
<proteinExistence type="inferred from homology"/>
<dbReference type="AlphaFoldDB" id="A0A2T5UB29"/>
<reference evidence="3 4" key="1">
    <citation type="submission" date="2018-04" db="EMBL/GenBank/DDBJ databases">
        <title>Genomic Encyclopedia of Type Strains, Phase III (KMG-III): the genomes of soil and plant-associated and newly described type strains.</title>
        <authorList>
            <person name="Whitman W."/>
        </authorList>
    </citation>
    <scope>NUCLEOTIDE SEQUENCE [LARGE SCALE GENOMIC DNA]</scope>
    <source>
        <strain evidence="3 4">MA-olki</strain>
    </source>
</reference>
<comment type="caution">
    <text evidence="3">The sequence shown here is derived from an EMBL/GenBank/DDBJ whole genome shotgun (WGS) entry which is preliminary data.</text>
</comment>
<dbReference type="PANTHER" id="PTHR33755">
    <property type="entry name" value="TOXIN PARE1-RELATED"/>
    <property type="match status" value="1"/>
</dbReference>
<gene>
    <name evidence="3" type="ORF">C8J25_101198</name>
</gene>
<comment type="similarity">
    <text evidence="1">Belongs to the RelE toxin family.</text>
</comment>
<organism evidence="3 4">
    <name type="scientific">Sphingomonas faeni</name>
    <dbReference type="NCBI Taxonomy" id="185950"/>
    <lineage>
        <taxon>Bacteria</taxon>
        <taxon>Pseudomonadati</taxon>
        <taxon>Pseudomonadota</taxon>
        <taxon>Alphaproteobacteria</taxon>
        <taxon>Sphingomonadales</taxon>
        <taxon>Sphingomonadaceae</taxon>
        <taxon>Sphingomonas</taxon>
    </lineage>
</organism>
<dbReference type="InterPro" id="IPR051803">
    <property type="entry name" value="TA_system_RelE-like_toxin"/>
</dbReference>
<dbReference type="InterPro" id="IPR035093">
    <property type="entry name" value="RelE/ParE_toxin_dom_sf"/>
</dbReference>
<evidence type="ECO:0000256" key="1">
    <source>
        <dbReference type="ARBA" id="ARBA00006226"/>
    </source>
</evidence>
<accession>A0A2T5UB29</accession>
<dbReference type="OrthoDB" id="8369899at2"/>
<dbReference type="EMBL" id="QAYE01000001">
    <property type="protein sequence ID" value="PTW48700.1"/>
    <property type="molecule type" value="Genomic_DNA"/>
</dbReference>
<protein>
    <submittedName>
        <fullName evidence="3">Toxin ParE1/3/4</fullName>
    </submittedName>
</protein>
<dbReference type="Pfam" id="PF05016">
    <property type="entry name" value="ParE_toxin"/>
    <property type="match status" value="1"/>
</dbReference>
<keyword evidence="2" id="KW-1277">Toxin-antitoxin system</keyword>
<dbReference type="InterPro" id="IPR007712">
    <property type="entry name" value="RelE/ParE_toxin"/>
</dbReference>
<sequence length="95" mass="10657">MRGVRWSRDAQADVATIDDEFDKIDPNTASRVGTSAINAARFLADYPGAGPAVPNTRLRKWRVAGTPYILLYRLADGDLFIVRVIHVARDRQQFL</sequence>